<sequence>MFEDKEKHMETISQYQYSEVYISDMVALKKIFIQRTGTQKITAGFGIPFLLIKKKNEILAFASLIINEKGGIGFTIYENRNLTSSEKKNFALRAEVYSKKNSTPNFRNPEQLKSSIQRMIEWLND</sequence>
<organism evidence="1 2">
    <name type="scientific">Chryseobacterium soli</name>
    <dbReference type="NCBI Taxonomy" id="445961"/>
    <lineage>
        <taxon>Bacteria</taxon>
        <taxon>Pseudomonadati</taxon>
        <taxon>Bacteroidota</taxon>
        <taxon>Flavobacteriia</taxon>
        <taxon>Flavobacteriales</taxon>
        <taxon>Weeksellaceae</taxon>
        <taxon>Chryseobacterium group</taxon>
        <taxon>Chryseobacterium</taxon>
    </lineage>
</organism>
<reference evidence="1 2" key="1">
    <citation type="submission" date="2014-07" db="EMBL/GenBank/DDBJ databases">
        <title>Genome of Chryseobacterium soli DSM 19298.</title>
        <authorList>
            <person name="Stropko S.J."/>
            <person name="Pipes S.E."/>
            <person name="Newman J."/>
        </authorList>
    </citation>
    <scope>NUCLEOTIDE SEQUENCE [LARGE SCALE GENOMIC DNA]</scope>
    <source>
        <strain evidence="1 2">DSM 19298</strain>
    </source>
</reference>
<name>A0A086ACD8_9FLAO</name>
<dbReference type="EMBL" id="JPRH01000001">
    <property type="protein sequence ID" value="KFF14352.1"/>
    <property type="molecule type" value="Genomic_DNA"/>
</dbReference>
<evidence type="ECO:0000313" key="2">
    <source>
        <dbReference type="Proteomes" id="UP000028705"/>
    </source>
</evidence>
<protein>
    <submittedName>
        <fullName evidence="1">Uncharacterized protein</fullName>
    </submittedName>
</protein>
<dbReference type="AlphaFoldDB" id="A0A086ACD8"/>
<evidence type="ECO:0000313" key="1">
    <source>
        <dbReference type="EMBL" id="KFF14352.1"/>
    </source>
</evidence>
<accession>A0A086ACD8</accession>
<dbReference type="eggNOG" id="ENOG502ZM2G">
    <property type="taxonomic scope" value="Bacteria"/>
</dbReference>
<comment type="caution">
    <text evidence="1">The sequence shown here is derived from an EMBL/GenBank/DDBJ whole genome shotgun (WGS) entry which is preliminary data.</text>
</comment>
<dbReference type="Proteomes" id="UP000028705">
    <property type="component" value="Unassembled WGS sequence"/>
</dbReference>
<proteinExistence type="predicted"/>
<keyword evidence="2" id="KW-1185">Reference proteome</keyword>
<gene>
    <name evidence="1" type="ORF">IW15_02625</name>
</gene>